<feature type="region of interest" description="Disordered" evidence="1">
    <location>
        <begin position="1"/>
        <end position="20"/>
    </location>
</feature>
<sequence>MIRPVQTIPPPKDAVIQKPKKNKPVPDFLIQRNEAVSQIQEQGAKAWKEQQGYHRRSLNEVVMFRYKTIFSGELNARTMDNQTTEVKLKCLLLNKFKEIGMPVSYQVQ</sequence>
<protein>
    <submittedName>
        <fullName evidence="2">Uncharacterized protein</fullName>
    </submittedName>
</protein>
<name>A0A5J4S0Y3_9ZZZZ</name>
<dbReference type="InterPro" id="IPR053172">
    <property type="entry name" value="Tn903_transposase"/>
</dbReference>
<evidence type="ECO:0000256" key="1">
    <source>
        <dbReference type="SAM" id="MobiDB-lite"/>
    </source>
</evidence>
<gene>
    <name evidence="2" type="ORF">EZS27_013100</name>
</gene>
<evidence type="ECO:0000313" key="2">
    <source>
        <dbReference type="EMBL" id="KAA6338943.1"/>
    </source>
</evidence>
<accession>A0A5J4S0Y3</accession>
<dbReference type="EMBL" id="SNRY01000576">
    <property type="protein sequence ID" value="KAA6338943.1"/>
    <property type="molecule type" value="Genomic_DNA"/>
</dbReference>
<comment type="caution">
    <text evidence="2">The sequence shown here is derived from an EMBL/GenBank/DDBJ whole genome shotgun (WGS) entry which is preliminary data.</text>
</comment>
<proteinExistence type="predicted"/>
<reference evidence="2" key="1">
    <citation type="submission" date="2019-03" db="EMBL/GenBank/DDBJ databases">
        <title>Single cell metagenomics reveals metabolic interactions within the superorganism composed of flagellate Streblomastix strix and complex community of Bacteroidetes bacteria on its surface.</title>
        <authorList>
            <person name="Treitli S.C."/>
            <person name="Kolisko M."/>
            <person name="Husnik F."/>
            <person name="Keeling P."/>
            <person name="Hampl V."/>
        </authorList>
    </citation>
    <scope>NUCLEOTIDE SEQUENCE</scope>
    <source>
        <strain evidence="2">STM</strain>
    </source>
</reference>
<dbReference type="PANTHER" id="PTHR34631:SF3">
    <property type="entry name" value="ISSOD12 TRANSPOSASE TNPA_ISSOD12"/>
    <property type="match status" value="1"/>
</dbReference>
<dbReference type="PANTHER" id="PTHR34631">
    <property type="match status" value="1"/>
</dbReference>
<dbReference type="AlphaFoldDB" id="A0A5J4S0Y3"/>
<organism evidence="2">
    <name type="scientific">termite gut metagenome</name>
    <dbReference type="NCBI Taxonomy" id="433724"/>
    <lineage>
        <taxon>unclassified sequences</taxon>
        <taxon>metagenomes</taxon>
        <taxon>organismal metagenomes</taxon>
    </lineage>
</organism>